<dbReference type="Proteomes" id="UP000739180">
    <property type="component" value="Unassembled WGS sequence"/>
</dbReference>
<dbReference type="EMBL" id="VCQT01000025">
    <property type="protein sequence ID" value="TMW13326.1"/>
    <property type="molecule type" value="Genomic_DNA"/>
</dbReference>
<protein>
    <submittedName>
        <fullName evidence="5">Thrombospondin</fullName>
    </submittedName>
</protein>
<dbReference type="InterPro" id="IPR028974">
    <property type="entry name" value="TSP_type-3_rpt"/>
</dbReference>
<accession>A0ABY2XM33</accession>
<feature type="region of interest" description="Disordered" evidence="3">
    <location>
        <begin position="29"/>
        <end position="220"/>
    </location>
</feature>
<dbReference type="PROSITE" id="PS51234">
    <property type="entry name" value="TSP3"/>
    <property type="match status" value="4"/>
</dbReference>
<dbReference type="RefSeq" id="WP_138771919.1">
    <property type="nucleotide sequence ID" value="NZ_JBHSSX010000120.1"/>
</dbReference>
<evidence type="ECO:0000256" key="4">
    <source>
        <dbReference type="SAM" id="SignalP"/>
    </source>
</evidence>
<feature type="compositionally biased region" description="Acidic residues" evidence="3">
    <location>
        <begin position="178"/>
        <end position="197"/>
    </location>
</feature>
<evidence type="ECO:0000313" key="6">
    <source>
        <dbReference type="Proteomes" id="UP000739180"/>
    </source>
</evidence>
<dbReference type="Pfam" id="PF02412">
    <property type="entry name" value="TSP_3"/>
    <property type="match status" value="7"/>
</dbReference>
<name>A0ABY2XM33_9GAMM</name>
<keyword evidence="1 4" id="KW-0732">Signal</keyword>
<feature type="signal peptide" evidence="4">
    <location>
        <begin position="1"/>
        <end position="25"/>
    </location>
</feature>
<dbReference type="Gene3D" id="4.10.1080.10">
    <property type="entry name" value="TSP type-3 repeat"/>
    <property type="match status" value="4"/>
</dbReference>
<keyword evidence="6" id="KW-1185">Reference proteome</keyword>
<feature type="compositionally biased region" description="Gly residues" evidence="3">
    <location>
        <begin position="29"/>
        <end position="38"/>
    </location>
</feature>
<dbReference type="SUPFAM" id="SSF103647">
    <property type="entry name" value="TSP type-3 repeat"/>
    <property type="match status" value="2"/>
</dbReference>
<evidence type="ECO:0000256" key="1">
    <source>
        <dbReference type="ARBA" id="ARBA00022729"/>
    </source>
</evidence>
<feature type="region of interest" description="Disordered" evidence="3">
    <location>
        <begin position="241"/>
        <end position="262"/>
    </location>
</feature>
<feature type="compositionally biased region" description="Acidic residues" evidence="3">
    <location>
        <begin position="153"/>
        <end position="168"/>
    </location>
</feature>
<evidence type="ECO:0000256" key="2">
    <source>
        <dbReference type="ARBA" id="ARBA00022837"/>
    </source>
</evidence>
<keyword evidence="2" id="KW-0106">Calcium</keyword>
<reference evidence="5 6" key="1">
    <citation type="submission" date="2019-05" db="EMBL/GenBank/DDBJ databases">
        <title>Genome of Alcanivorax gelatiniphagus, an oil degrading marine bacteria.</title>
        <authorList>
            <person name="Kwon K.K."/>
        </authorList>
    </citation>
    <scope>NUCLEOTIDE SEQUENCE [LARGE SCALE GENOMIC DNA]</scope>
    <source>
        <strain evidence="5 6">MEBiC 08158</strain>
    </source>
</reference>
<organism evidence="5 6">
    <name type="scientific">Alloalcanivorax gelatiniphagus</name>
    <dbReference type="NCBI Taxonomy" id="1194167"/>
    <lineage>
        <taxon>Bacteria</taxon>
        <taxon>Pseudomonadati</taxon>
        <taxon>Pseudomonadota</taxon>
        <taxon>Gammaproteobacteria</taxon>
        <taxon>Oceanospirillales</taxon>
        <taxon>Alcanivoracaceae</taxon>
        <taxon>Alloalcanivorax</taxon>
    </lineage>
</organism>
<feature type="compositionally biased region" description="Acidic residues" evidence="3">
    <location>
        <begin position="70"/>
        <end position="92"/>
    </location>
</feature>
<proteinExistence type="predicted"/>
<dbReference type="InterPro" id="IPR017897">
    <property type="entry name" value="Thrombospondin_3_rpt"/>
</dbReference>
<feature type="compositionally biased region" description="Acidic residues" evidence="3">
    <location>
        <begin position="45"/>
        <end position="57"/>
    </location>
</feature>
<sequence length="474" mass="48961">MLNIKNLTMLVLLAVLGAGIYGCNASSGGGGGGGGGGDPTPNVPDDQDNDGIPDDQDNCPAVANHSQLDQDQDGIGDACDDDIDDDGVDNDTDNCPRVANPAQTDTDGDGIGDACDNNIDQDGDGIEDNKDNCPAVPNPNQSDIDRDGIGDVCDNDIDDDGVPNDDDNCPYTANNDQLDTDGDGTGDACDGDTDGDGVPDQSDNCLLVPNPNQEDLDGDNVGDVCDDDQDGDGVNNVDDECPRTPGPAINNGCPVDNTQDEDDDGVPDDIDNCPTIANADQADADGDGIGDVCDTNGFTCNATSAYQPLLNTDFQASGSSTGLAVASVENPGYIIDNIDDNFAQMNVSAALIYGGAEIHADAIDDSNDFTGIDRIGFVISDPASPLLNLGLLGNFLTLRLVDNGQVVQSFTVDGGLLDLELLGLSLDSNQRFLSAEVDTSAVTFDSVELEYAGLLNVSDELRIHRVCAGTTPAP</sequence>
<evidence type="ECO:0000313" key="5">
    <source>
        <dbReference type="EMBL" id="TMW13326.1"/>
    </source>
</evidence>
<gene>
    <name evidence="5" type="ORF">FGS76_07075</name>
</gene>
<comment type="caution">
    <text evidence="5">The sequence shown here is derived from an EMBL/GenBank/DDBJ whole genome shotgun (WGS) entry which is preliminary data.</text>
</comment>
<dbReference type="InterPro" id="IPR003367">
    <property type="entry name" value="Thrombospondin_3-like_rpt"/>
</dbReference>
<feature type="chain" id="PRO_5046446278" evidence="4">
    <location>
        <begin position="26"/>
        <end position="474"/>
    </location>
</feature>
<dbReference type="PANTHER" id="PTHR10199:SF119">
    <property type="entry name" value="RE20510P"/>
    <property type="match status" value="1"/>
</dbReference>
<evidence type="ECO:0000256" key="3">
    <source>
        <dbReference type="SAM" id="MobiDB-lite"/>
    </source>
</evidence>
<dbReference type="PROSITE" id="PS51257">
    <property type="entry name" value="PROKAR_LIPOPROTEIN"/>
    <property type="match status" value="1"/>
</dbReference>
<dbReference type="PANTHER" id="PTHR10199">
    <property type="entry name" value="THROMBOSPONDIN"/>
    <property type="match status" value="1"/>
</dbReference>